<sequence>MMQSLQRIVVALVLAGAVTLGLFYLMQSLIKSGDTQMKEPPAGRVLDFVRVKPEETVKQKENKPQKPPKPQEPPPQMEAPQLDNPNPEASASSTTFTASVDTGMGLEGGPSLESSDGDYLPIVRQPAVYPRMAQSRGIEGWVIVEFTVTKNGSVRDPSVLQAEPQGIFERSAMDAVLKYKYKPRVVNGEATEVGGVTVKVTFEL</sequence>
<evidence type="ECO:0000256" key="8">
    <source>
        <dbReference type="ARBA" id="ARBA00022989"/>
    </source>
</evidence>
<keyword evidence="9" id="KW-0472">Membrane</keyword>
<evidence type="ECO:0000256" key="11">
    <source>
        <dbReference type="SAM" id="MobiDB-lite"/>
    </source>
</evidence>
<evidence type="ECO:0000256" key="10">
    <source>
        <dbReference type="RuleBase" id="RU362123"/>
    </source>
</evidence>
<evidence type="ECO:0000256" key="3">
    <source>
        <dbReference type="ARBA" id="ARBA00022448"/>
    </source>
</evidence>
<evidence type="ECO:0000256" key="1">
    <source>
        <dbReference type="ARBA" id="ARBA00004383"/>
    </source>
</evidence>
<dbReference type="InterPro" id="IPR051045">
    <property type="entry name" value="TonB-dependent_transducer"/>
</dbReference>
<comment type="caution">
    <text evidence="13">The sequence shown here is derived from an EMBL/GenBank/DDBJ whole genome shotgun (WGS) entry which is preliminary data.</text>
</comment>
<dbReference type="Proteomes" id="UP001596364">
    <property type="component" value="Unassembled WGS sequence"/>
</dbReference>
<keyword evidence="5 10" id="KW-0997">Cell inner membrane</keyword>
<accession>A0ABW1XKN0</accession>
<comment type="function">
    <text evidence="10">Interacts with outer membrane receptor proteins that carry out high-affinity binding and energy dependent uptake into the periplasmic space of specific substrates. It could act to transduce energy from the cytoplasmic membrane to specific energy-requiring processes in the outer membrane, resulting in the release into the periplasm of ligands bound by these outer membrane proteins.</text>
</comment>
<dbReference type="PROSITE" id="PS52015">
    <property type="entry name" value="TONB_CTD"/>
    <property type="match status" value="1"/>
</dbReference>
<comment type="subcellular location">
    <subcellularLocation>
        <location evidence="1 10">Cell inner membrane</location>
        <topology evidence="1 10">Single-pass membrane protein</topology>
        <orientation evidence="1 10">Periplasmic side</orientation>
    </subcellularLocation>
</comment>
<evidence type="ECO:0000256" key="9">
    <source>
        <dbReference type="ARBA" id="ARBA00023136"/>
    </source>
</evidence>
<evidence type="ECO:0000256" key="4">
    <source>
        <dbReference type="ARBA" id="ARBA00022475"/>
    </source>
</evidence>
<protein>
    <recommendedName>
        <fullName evidence="10">Protein TonB</fullName>
    </recommendedName>
</protein>
<proteinExistence type="inferred from homology"/>
<dbReference type="NCBIfam" id="TIGR01352">
    <property type="entry name" value="tonB_Cterm"/>
    <property type="match status" value="1"/>
</dbReference>
<feature type="compositionally biased region" description="Low complexity" evidence="11">
    <location>
        <begin position="89"/>
        <end position="99"/>
    </location>
</feature>
<keyword evidence="3 10" id="KW-0813">Transport</keyword>
<evidence type="ECO:0000256" key="5">
    <source>
        <dbReference type="ARBA" id="ARBA00022519"/>
    </source>
</evidence>
<dbReference type="InterPro" id="IPR003538">
    <property type="entry name" value="TonB"/>
</dbReference>
<evidence type="ECO:0000313" key="14">
    <source>
        <dbReference type="Proteomes" id="UP001596364"/>
    </source>
</evidence>
<evidence type="ECO:0000256" key="6">
    <source>
        <dbReference type="ARBA" id="ARBA00022692"/>
    </source>
</evidence>
<evidence type="ECO:0000259" key="12">
    <source>
        <dbReference type="PROSITE" id="PS52015"/>
    </source>
</evidence>
<feature type="region of interest" description="Disordered" evidence="11">
    <location>
        <begin position="54"/>
        <end position="118"/>
    </location>
</feature>
<dbReference type="PANTHER" id="PTHR33446">
    <property type="entry name" value="PROTEIN TONB-RELATED"/>
    <property type="match status" value="1"/>
</dbReference>
<evidence type="ECO:0000313" key="13">
    <source>
        <dbReference type="EMBL" id="MFC6440761.1"/>
    </source>
</evidence>
<keyword evidence="14" id="KW-1185">Reference proteome</keyword>
<dbReference type="PRINTS" id="PR01374">
    <property type="entry name" value="TONBPROTEIN"/>
</dbReference>
<organism evidence="13 14">
    <name type="scientific">Pseudobowmanella zhangzhouensis</name>
    <dbReference type="NCBI Taxonomy" id="1537679"/>
    <lineage>
        <taxon>Bacteria</taxon>
        <taxon>Pseudomonadati</taxon>
        <taxon>Pseudomonadota</taxon>
        <taxon>Gammaproteobacteria</taxon>
        <taxon>Alteromonadales</taxon>
        <taxon>Alteromonadaceae</taxon>
    </lineage>
</organism>
<reference evidence="14" key="1">
    <citation type="journal article" date="2019" name="Int. J. Syst. Evol. Microbiol.">
        <title>The Global Catalogue of Microorganisms (GCM) 10K type strain sequencing project: providing services to taxonomists for standard genome sequencing and annotation.</title>
        <authorList>
            <consortium name="The Broad Institute Genomics Platform"/>
            <consortium name="The Broad Institute Genome Sequencing Center for Infectious Disease"/>
            <person name="Wu L."/>
            <person name="Ma J."/>
        </authorList>
    </citation>
    <scope>NUCLEOTIDE SEQUENCE [LARGE SCALE GENOMIC DNA]</scope>
    <source>
        <strain evidence="14">CGMCC 1.16031</strain>
    </source>
</reference>
<dbReference type="EMBL" id="JBHSUS010000001">
    <property type="protein sequence ID" value="MFC6440761.1"/>
    <property type="molecule type" value="Genomic_DNA"/>
</dbReference>
<dbReference type="InterPro" id="IPR037682">
    <property type="entry name" value="TonB_C"/>
</dbReference>
<dbReference type="InterPro" id="IPR006260">
    <property type="entry name" value="TonB/TolA_C"/>
</dbReference>
<evidence type="ECO:0000256" key="7">
    <source>
        <dbReference type="ARBA" id="ARBA00022927"/>
    </source>
</evidence>
<keyword evidence="4 10" id="KW-1003">Cell membrane</keyword>
<dbReference type="Pfam" id="PF03544">
    <property type="entry name" value="TonB_C"/>
    <property type="match status" value="1"/>
</dbReference>
<keyword evidence="7 10" id="KW-0653">Protein transport</keyword>
<gene>
    <name evidence="13" type="ORF">ACFP85_11465</name>
</gene>
<feature type="domain" description="TonB C-terminal" evidence="12">
    <location>
        <begin position="114"/>
        <end position="204"/>
    </location>
</feature>
<dbReference type="RefSeq" id="WP_254426650.1">
    <property type="nucleotide sequence ID" value="NZ_JBHSUS010000001.1"/>
</dbReference>
<feature type="compositionally biased region" description="Pro residues" evidence="11">
    <location>
        <begin position="65"/>
        <end position="77"/>
    </location>
</feature>
<name>A0ABW1XKN0_9ALTE</name>
<feature type="compositionally biased region" description="Basic and acidic residues" evidence="11">
    <location>
        <begin position="54"/>
        <end position="64"/>
    </location>
</feature>
<keyword evidence="8" id="KW-1133">Transmembrane helix</keyword>
<keyword evidence="6" id="KW-0812">Transmembrane</keyword>
<keyword evidence="10" id="KW-0735">Signal-anchor</keyword>
<dbReference type="SUPFAM" id="SSF74653">
    <property type="entry name" value="TolA/TonB C-terminal domain"/>
    <property type="match status" value="1"/>
</dbReference>
<comment type="similarity">
    <text evidence="2 10">Belongs to the TonB family.</text>
</comment>
<dbReference type="Gene3D" id="3.30.1150.10">
    <property type="match status" value="1"/>
</dbReference>
<evidence type="ECO:0000256" key="2">
    <source>
        <dbReference type="ARBA" id="ARBA00006555"/>
    </source>
</evidence>